<accession>A0A193G318</accession>
<dbReference type="RefSeq" id="WP_066357420.1">
    <property type="nucleotide sequence ID" value="NZ_CBCSFJ010000017.1"/>
</dbReference>
<keyword evidence="3" id="KW-1185">Reference proteome</keyword>
<dbReference type="Proteomes" id="UP000092213">
    <property type="component" value="Chromosome"/>
</dbReference>
<reference evidence="3 4" key="1">
    <citation type="submission" date="2016-06" db="EMBL/GenBank/DDBJ databases">
        <title>Complete genome sequences of Bordetella bronchialis and Bordetella flabilis.</title>
        <authorList>
            <person name="LiPuma J.J."/>
            <person name="Spilker T."/>
        </authorList>
    </citation>
    <scope>NUCLEOTIDE SEQUENCE [LARGE SCALE GENOMIC DNA]</scope>
    <source>
        <strain evidence="2 4">AU17976</strain>
        <strain evidence="1 3">AU3182</strain>
    </source>
</reference>
<dbReference type="OrthoDB" id="5513456at2"/>
<name>A0A193G318_9BORD</name>
<evidence type="ECO:0000313" key="1">
    <source>
        <dbReference type="EMBL" id="ANN69235.1"/>
    </source>
</evidence>
<dbReference type="STRING" id="463025.BAU08_26190"/>
<protein>
    <submittedName>
        <fullName evidence="2">Type VI secretion protein</fullName>
    </submittedName>
</protein>
<dbReference type="Pfam" id="PF13665">
    <property type="entry name" value="Tox-PAAR-like"/>
    <property type="match status" value="1"/>
</dbReference>
<dbReference type="EMBL" id="CP016171">
    <property type="protein sequence ID" value="ANN74387.1"/>
    <property type="molecule type" value="Genomic_DNA"/>
</dbReference>
<evidence type="ECO:0000313" key="4">
    <source>
        <dbReference type="Proteomes" id="UP000092213"/>
    </source>
</evidence>
<dbReference type="Proteomes" id="UP000091897">
    <property type="component" value="Chromosome"/>
</dbReference>
<proteinExistence type="predicted"/>
<evidence type="ECO:0000313" key="2">
    <source>
        <dbReference type="EMBL" id="ANN74387.1"/>
    </source>
</evidence>
<dbReference type="AlphaFoldDB" id="A0A193G318"/>
<gene>
    <name evidence="1" type="ORF">BAU06_25610</name>
    <name evidence="2" type="ORF">BAU08_26190</name>
</gene>
<dbReference type="EMBL" id="CP016170">
    <property type="protein sequence ID" value="ANN69235.1"/>
    <property type="molecule type" value="Genomic_DNA"/>
</dbReference>
<evidence type="ECO:0000313" key="3">
    <source>
        <dbReference type="Proteomes" id="UP000091897"/>
    </source>
</evidence>
<organism evidence="2 4">
    <name type="scientific">Bordetella bronchialis</name>
    <dbReference type="NCBI Taxonomy" id="463025"/>
    <lineage>
        <taxon>Bacteria</taxon>
        <taxon>Pseudomonadati</taxon>
        <taxon>Pseudomonadota</taxon>
        <taxon>Betaproteobacteria</taxon>
        <taxon>Burkholderiales</taxon>
        <taxon>Alcaligenaceae</taxon>
        <taxon>Bordetella</taxon>
    </lineage>
</organism>
<sequence>MFANCQLMGLDLAFPDCCKTPPAAMAPLPYPNTALGPTAIPNAWNVLFMAAPAHNMATITPVTLGDTPGVAGGLISQTFMSQSRHLTGAFTVLIMGTPATRLTSLSLQNRINALGMRIVPSQPTVLLLAP</sequence>
<dbReference type="KEGG" id="bbro:BAU06_25610"/>